<dbReference type="EMBL" id="BPLR01018327">
    <property type="protein sequence ID" value="GIY98697.1"/>
    <property type="molecule type" value="Genomic_DNA"/>
</dbReference>
<sequence length="97" mass="11019">MHTTNLFIPAKISSTKPCRRRKLETFLLSIHFSQATTPYSFLRHEKMLLPPSLSPSIALLPSVLNLGISRAILRAVSMATEQTDRYCYSLSREKIIL</sequence>
<protein>
    <submittedName>
        <fullName evidence="1">Uncharacterized protein</fullName>
    </submittedName>
</protein>
<comment type="caution">
    <text evidence="1">The sequence shown here is derived from an EMBL/GenBank/DDBJ whole genome shotgun (WGS) entry which is preliminary data.</text>
</comment>
<gene>
    <name evidence="1" type="ORF">CEXT_765541</name>
</gene>
<evidence type="ECO:0000313" key="1">
    <source>
        <dbReference type="EMBL" id="GIY98697.1"/>
    </source>
</evidence>
<accession>A0AAV4XUI0</accession>
<reference evidence="1 2" key="1">
    <citation type="submission" date="2021-06" db="EMBL/GenBank/DDBJ databases">
        <title>Caerostris extrusa draft genome.</title>
        <authorList>
            <person name="Kono N."/>
            <person name="Arakawa K."/>
        </authorList>
    </citation>
    <scope>NUCLEOTIDE SEQUENCE [LARGE SCALE GENOMIC DNA]</scope>
</reference>
<organism evidence="1 2">
    <name type="scientific">Caerostris extrusa</name>
    <name type="common">Bark spider</name>
    <name type="synonym">Caerostris bankana</name>
    <dbReference type="NCBI Taxonomy" id="172846"/>
    <lineage>
        <taxon>Eukaryota</taxon>
        <taxon>Metazoa</taxon>
        <taxon>Ecdysozoa</taxon>
        <taxon>Arthropoda</taxon>
        <taxon>Chelicerata</taxon>
        <taxon>Arachnida</taxon>
        <taxon>Araneae</taxon>
        <taxon>Araneomorphae</taxon>
        <taxon>Entelegynae</taxon>
        <taxon>Araneoidea</taxon>
        <taxon>Araneidae</taxon>
        <taxon>Caerostris</taxon>
    </lineage>
</organism>
<dbReference type="Proteomes" id="UP001054945">
    <property type="component" value="Unassembled WGS sequence"/>
</dbReference>
<name>A0AAV4XUI0_CAEEX</name>
<dbReference type="AlphaFoldDB" id="A0AAV4XUI0"/>
<evidence type="ECO:0000313" key="2">
    <source>
        <dbReference type="Proteomes" id="UP001054945"/>
    </source>
</evidence>
<keyword evidence="2" id="KW-1185">Reference proteome</keyword>
<proteinExistence type="predicted"/>